<dbReference type="EMBL" id="JAURTK010000006">
    <property type="protein sequence ID" value="MDP9649636.1"/>
    <property type="molecule type" value="Genomic_DNA"/>
</dbReference>
<name>A0AB73II23_9BURK</name>
<dbReference type="Gene3D" id="3.40.50.150">
    <property type="entry name" value="Vaccinia Virus protein VP39"/>
    <property type="match status" value="1"/>
</dbReference>
<keyword evidence="1" id="KW-0489">Methyltransferase</keyword>
<evidence type="ECO:0000313" key="1">
    <source>
        <dbReference type="EMBL" id="MDP9649636.1"/>
    </source>
</evidence>
<comment type="caution">
    <text evidence="1">The sequence shown here is derived from an EMBL/GenBank/DDBJ whole genome shotgun (WGS) entry which is preliminary data.</text>
</comment>
<dbReference type="Pfam" id="PF13489">
    <property type="entry name" value="Methyltransf_23"/>
    <property type="match status" value="1"/>
</dbReference>
<dbReference type="RefSeq" id="WP_392394916.1">
    <property type="nucleotide sequence ID" value="NZ_JAURTK010000006.1"/>
</dbReference>
<gene>
    <name evidence="1" type="ORF">J2793_005103</name>
</gene>
<organism evidence="1 2">
    <name type="scientific">Paraburkholderia caledonica</name>
    <dbReference type="NCBI Taxonomy" id="134536"/>
    <lineage>
        <taxon>Bacteria</taxon>
        <taxon>Pseudomonadati</taxon>
        <taxon>Pseudomonadota</taxon>
        <taxon>Betaproteobacteria</taxon>
        <taxon>Burkholderiales</taxon>
        <taxon>Burkholderiaceae</taxon>
        <taxon>Paraburkholderia</taxon>
    </lineage>
</organism>
<dbReference type="InterPro" id="IPR029063">
    <property type="entry name" value="SAM-dependent_MTases_sf"/>
</dbReference>
<dbReference type="AlphaFoldDB" id="A0AB73II23"/>
<protein>
    <submittedName>
        <fullName evidence="1">SAM-dependent methyltransferase</fullName>
    </submittedName>
</protein>
<accession>A0AB73II23</accession>
<dbReference type="GO" id="GO:0008168">
    <property type="term" value="F:methyltransferase activity"/>
    <property type="evidence" value="ECO:0007669"/>
    <property type="project" value="UniProtKB-KW"/>
</dbReference>
<dbReference type="GO" id="GO:0032259">
    <property type="term" value="P:methylation"/>
    <property type="evidence" value="ECO:0007669"/>
    <property type="project" value="UniProtKB-KW"/>
</dbReference>
<dbReference type="Proteomes" id="UP001229486">
    <property type="component" value="Unassembled WGS sequence"/>
</dbReference>
<sequence>MISAAPGTRDDIAEGIDLEADHPFFSSWAHADRFIAAAVLPHAARWRGRRIQVVDFGGGQGLLAERCAQALRTQGVDVHACVVEANPVFAARARRRGLAAIETDIRCYAGAPADLALMRLVLHYNPAHAQSALLEHVRRHVINGGLFVLQFESGETPACELRNRIAAVCGEWTGTSPRFWADMPTMLHWLRNAGFDNVAMVDEPEYDSDMIAIVRDAWRRQRTVLTSAGVTETVFYRMCTDVVFAARRGGAPYDKGGRLTIKTSCPVVSATCTAPHAEHISAQRRKATQ</sequence>
<keyword evidence="1" id="KW-0808">Transferase</keyword>
<reference evidence="1" key="1">
    <citation type="submission" date="2023-07" db="EMBL/GenBank/DDBJ databases">
        <title>Sorghum-associated microbial communities from plants grown in Nebraska, USA.</title>
        <authorList>
            <person name="Schachtman D."/>
        </authorList>
    </citation>
    <scope>NUCLEOTIDE SEQUENCE</scope>
    <source>
        <strain evidence="1">DS1061</strain>
    </source>
</reference>
<evidence type="ECO:0000313" key="2">
    <source>
        <dbReference type="Proteomes" id="UP001229486"/>
    </source>
</evidence>
<dbReference type="SUPFAM" id="SSF53335">
    <property type="entry name" value="S-adenosyl-L-methionine-dependent methyltransferases"/>
    <property type="match status" value="1"/>
</dbReference>
<proteinExistence type="predicted"/>